<evidence type="ECO:0000313" key="2">
    <source>
        <dbReference type="Proteomes" id="UP000070371"/>
    </source>
</evidence>
<organism evidence="1 2">
    <name type="scientific">Falsihalocynthiibacter arcticus</name>
    <dbReference type="NCBI Taxonomy" id="1579316"/>
    <lineage>
        <taxon>Bacteria</taxon>
        <taxon>Pseudomonadati</taxon>
        <taxon>Pseudomonadota</taxon>
        <taxon>Alphaproteobacteria</taxon>
        <taxon>Rhodobacterales</taxon>
        <taxon>Roseobacteraceae</taxon>
        <taxon>Falsihalocynthiibacter</taxon>
    </lineage>
</organism>
<reference evidence="1 2" key="1">
    <citation type="submission" date="2016-02" db="EMBL/GenBank/DDBJ databases">
        <title>Complete genome sequence of Halocynthiibacter arcticus PAMC 20958t from arctic marine sediment.</title>
        <authorList>
            <person name="Lee Y.M."/>
            <person name="Baek K."/>
            <person name="Lee H.K."/>
            <person name="Shin S.C."/>
        </authorList>
    </citation>
    <scope>NUCLEOTIDE SEQUENCE [LARGE SCALE GENOMIC DNA]</scope>
    <source>
        <strain evidence="1">PAMC 20958</strain>
    </source>
</reference>
<dbReference type="EMBL" id="CP014327">
    <property type="protein sequence ID" value="AML53757.1"/>
    <property type="molecule type" value="Genomic_DNA"/>
</dbReference>
<keyword evidence="2" id="KW-1185">Reference proteome</keyword>
<proteinExistence type="predicted"/>
<name>A0A126V6H3_9RHOB</name>
<dbReference type="KEGG" id="hat:RC74_19100"/>
<accession>A0A126V6H3</accession>
<evidence type="ECO:0000313" key="1">
    <source>
        <dbReference type="EMBL" id="AML53757.1"/>
    </source>
</evidence>
<protein>
    <submittedName>
        <fullName evidence="1">Ribonucleotide-diphosphate reductase subunit alpha</fullName>
    </submittedName>
</protein>
<sequence length="107" mass="11503">MDTDAFLKLSQDLTQVDKLDADFAAAMLEAYETAGKGDAVAALVNGQGNDDLANDIVGKWYSGTSPNPDSEQVVTYTDAQMWYAMTYTKPMGYCGGGVGYWADVPEI</sequence>
<gene>
    <name evidence="1" type="ORF">RC74_19100</name>
</gene>
<dbReference type="Pfam" id="PF12318">
    <property type="entry name" value="FAD-SLDH"/>
    <property type="match status" value="1"/>
</dbReference>
<dbReference type="InterPro" id="IPR024651">
    <property type="entry name" value="FAD-SLDH_ssu"/>
</dbReference>
<dbReference type="Proteomes" id="UP000070371">
    <property type="component" value="Chromosome"/>
</dbReference>
<dbReference type="AlphaFoldDB" id="A0A126V6H3"/>